<keyword evidence="4" id="KW-0227">DNA damage</keyword>
<dbReference type="PANTHER" id="PTHR28680">
    <property type="entry name" value="CENTROMERE PROTEIN X"/>
    <property type="match status" value="1"/>
</dbReference>
<evidence type="ECO:0000313" key="9">
    <source>
        <dbReference type="EMBL" id="KAK4885507.1"/>
    </source>
</evidence>
<comment type="similarity">
    <text evidence="2">Belongs to the CENP-X/MHF2 family.</text>
</comment>
<dbReference type="Pfam" id="PF09415">
    <property type="entry name" value="CENP-X"/>
    <property type="match status" value="1"/>
</dbReference>
<evidence type="ECO:0000256" key="2">
    <source>
        <dbReference type="ARBA" id="ARBA00009359"/>
    </source>
</evidence>
<dbReference type="GO" id="GO:0006281">
    <property type="term" value="P:DNA repair"/>
    <property type="evidence" value="ECO:0007669"/>
    <property type="project" value="UniProtKB-KW"/>
</dbReference>
<dbReference type="GO" id="GO:0051382">
    <property type="term" value="P:kinetochore assembly"/>
    <property type="evidence" value="ECO:0007669"/>
    <property type="project" value="InterPro"/>
</dbReference>
<evidence type="ECO:0000256" key="8">
    <source>
        <dbReference type="ARBA" id="ARBA00047146"/>
    </source>
</evidence>
<evidence type="ECO:0000256" key="3">
    <source>
        <dbReference type="ARBA" id="ARBA00016388"/>
    </source>
</evidence>
<dbReference type="EMBL" id="JARPUR010000001">
    <property type="protein sequence ID" value="KAK4885507.1"/>
    <property type="molecule type" value="Genomic_DNA"/>
</dbReference>
<reference evidence="10" key="1">
    <citation type="submission" date="2023-01" db="EMBL/GenBank/DDBJ databases">
        <title>Key to firefly adult light organ development and bioluminescence: homeobox transcription factors regulate luciferase expression and transportation to peroxisome.</title>
        <authorList>
            <person name="Fu X."/>
        </authorList>
    </citation>
    <scope>NUCLEOTIDE SEQUENCE [LARGE SCALE GENOMIC DNA]</scope>
</reference>
<keyword evidence="6" id="KW-0234">DNA repair</keyword>
<keyword evidence="10" id="KW-1185">Reference proteome</keyword>
<sequence>MDSGPGTSKSAENSEVIYSKISTEFQNDIIKETLRSRLKDTKTKISEEAIELMKELARVIVVESAIRAAKQASIQHNSIVSLHNVETMLLQLMLDFP</sequence>
<evidence type="ECO:0000256" key="1">
    <source>
        <dbReference type="ARBA" id="ARBA00004123"/>
    </source>
</evidence>
<dbReference type="GO" id="GO:0000712">
    <property type="term" value="P:resolution of meiotic recombination intermediates"/>
    <property type="evidence" value="ECO:0007669"/>
    <property type="project" value="TreeGrafter"/>
</dbReference>
<protein>
    <recommendedName>
        <fullName evidence="3">Centromere protein X</fullName>
    </recommendedName>
</protein>
<keyword evidence="7" id="KW-0539">Nucleus</keyword>
<evidence type="ECO:0000256" key="6">
    <source>
        <dbReference type="ARBA" id="ARBA00023204"/>
    </source>
</evidence>
<gene>
    <name evidence="9" type="ORF">RN001_001778</name>
</gene>
<dbReference type="GO" id="GO:0071821">
    <property type="term" value="C:FANCM-MHF complex"/>
    <property type="evidence" value="ECO:0007669"/>
    <property type="project" value="TreeGrafter"/>
</dbReference>
<dbReference type="AlphaFoldDB" id="A0AAN7PGC9"/>
<comment type="subunit">
    <text evidence="8">Heterodimer with CENPX, sometimes called MHF; this interaction stabilizes both partners. MHF heterodimers can assemble to form tetrameric structures. MHF also coassemble with CENPT-CENPW heterodimers at centromeres to form the tetrameric CENP-T-W-S-X complex. Forms a discrete complex with FANCM and CENPX, called FANCM-MHF; this interaction, probably mediated by direct binding between CENPS and FANCM, leads to synergistic activation of double-stranded DNA binding and strongly stimulates FANCM-mediated DNA remodeling. Recruited by FANCM to the Fanconi anemia (FA) core complex, which consists of CENPS, CENPX, FANCA, FANCB, FANCC, FANCE, FANCF, FANCG, FANCL, FANCM, FAAP24 and FAAP100. The FA core complex associates with Bloom syndrome (BLM) complex, which consists of at least BLM, DNA topoisomerase 3-alpha (TOP3A), RMI1/BLAP75, RPA1/RPA70 and RPA2/RPA32. The super complex between FA and BLM is called BRAFT.</text>
</comment>
<dbReference type="Gene3D" id="6.10.130.30">
    <property type="match status" value="1"/>
</dbReference>
<organism evidence="9 10">
    <name type="scientific">Aquatica leii</name>
    <dbReference type="NCBI Taxonomy" id="1421715"/>
    <lineage>
        <taxon>Eukaryota</taxon>
        <taxon>Metazoa</taxon>
        <taxon>Ecdysozoa</taxon>
        <taxon>Arthropoda</taxon>
        <taxon>Hexapoda</taxon>
        <taxon>Insecta</taxon>
        <taxon>Pterygota</taxon>
        <taxon>Neoptera</taxon>
        <taxon>Endopterygota</taxon>
        <taxon>Coleoptera</taxon>
        <taxon>Polyphaga</taxon>
        <taxon>Elateriformia</taxon>
        <taxon>Elateroidea</taxon>
        <taxon>Lampyridae</taxon>
        <taxon>Luciolinae</taxon>
        <taxon>Aquatica</taxon>
    </lineage>
</organism>
<keyword evidence="5" id="KW-0238">DNA-binding</keyword>
<evidence type="ECO:0000256" key="5">
    <source>
        <dbReference type="ARBA" id="ARBA00023125"/>
    </source>
</evidence>
<evidence type="ECO:0000313" key="10">
    <source>
        <dbReference type="Proteomes" id="UP001353858"/>
    </source>
</evidence>
<dbReference type="PANTHER" id="PTHR28680:SF1">
    <property type="entry name" value="CENTROMERE PROTEIN X"/>
    <property type="match status" value="1"/>
</dbReference>
<dbReference type="CDD" id="cd22921">
    <property type="entry name" value="HFD_CENP-X"/>
    <property type="match status" value="1"/>
</dbReference>
<evidence type="ECO:0000256" key="7">
    <source>
        <dbReference type="ARBA" id="ARBA00023242"/>
    </source>
</evidence>
<comment type="subcellular location">
    <subcellularLocation>
        <location evidence="1">Nucleus</location>
    </subcellularLocation>
</comment>
<dbReference type="GO" id="GO:0003677">
    <property type="term" value="F:DNA binding"/>
    <property type="evidence" value="ECO:0007669"/>
    <property type="project" value="UniProtKB-KW"/>
</dbReference>
<dbReference type="GO" id="GO:0043240">
    <property type="term" value="C:Fanconi anaemia nuclear complex"/>
    <property type="evidence" value="ECO:0007669"/>
    <property type="project" value="TreeGrafter"/>
</dbReference>
<accession>A0AAN7PGC9</accession>
<proteinExistence type="inferred from homology"/>
<comment type="caution">
    <text evidence="9">The sequence shown here is derived from an EMBL/GenBank/DDBJ whole genome shotgun (WGS) entry which is preliminary data.</text>
</comment>
<name>A0AAN7PGC9_9COLE</name>
<dbReference type="GO" id="GO:0031297">
    <property type="term" value="P:replication fork processing"/>
    <property type="evidence" value="ECO:0007669"/>
    <property type="project" value="TreeGrafter"/>
</dbReference>
<dbReference type="Proteomes" id="UP001353858">
    <property type="component" value="Unassembled WGS sequence"/>
</dbReference>
<evidence type="ECO:0000256" key="4">
    <source>
        <dbReference type="ARBA" id="ARBA00022763"/>
    </source>
</evidence>
<dbReference type="InterPro" id="IPR018552">
    <property type="entry name" value="CENP-X"/>
</dbReference>